<dbReference type="Proteomes" id="UP000066480">
    <property type="component" value="Chromosome"/>
</dbReference>
<sequence>MTHFPPISVGPLAGAESWTGLTYAMVDGYRPMVMDLHVPRGVESAPVVLWVHGGGWATGDRRQVPLQWPQQEMFERLIAAGFAVATPDYRLVREAVLPAAVHDLVAALRYLRRYAAELRLDPNRVGVWGDSAGAHLVALAALAGSAPEPDPWMLGDVGVGAGRADVSAIVYWYGASDLTVLPDLQEFLWPDASDEERAGLAARFSPVGHVRTDSPPILVMHGDQDDIAPLDQAVRLDAAARAIGAPCELDVVEGADHVFLGTPIEPLWDRAVAFLAEHL</sequence>
<dbReference type="EMBL" id="CP011112">
    <property type="protein sequence ID" value="AKU18497.1"/>
    <property type="molecule type" value="Genomic_DNA"/>
</dbReference>
<protein>
    <recommendedName>
        <fullName evidence="2">BD-FAE-like domain-containing protein</fullName>
    </recommendedName>
</protein>
<dbReference type="SUPFAM" id="SSF53474">
    <property type="entry name" value="alpha/beta-Hydrolases"/>
    <property type="match status" value="1"/>
</dbReference>
<keyword evidence="4" id="KW-1185">Reference proteome</keyword>
<dbReference type="GO" id="GO:0016787">
    <property type="term" value="F:hydrolase activity"/>
    <property type="evidence" value="ECO:0007669"/>
    <property type="project" value="UniProtKB-KW"/>
</dbReference>
<keyword evidence="1" id="KW-0378">Hydrolase</keyword>
<evidence type="ECO:0000259" key="2">
    <source>
        <dbReference type="Pfam" id="PF20434"/>
    </source>
</evidence>
<dbReference type="KEGG" id="lmoi:VV02_00255"/>
<evidence type="ECO:0000313" key="4">
    <source>
        <dbReference type="Proteomes" id="UP000066480"/>
    </source>
</evidence>
<evidence type="ECO:0000256" key="1">
    <source>
        <dbReference type="ARBA" id="ARBA00022801"/>
    </source>
</evidence>
<dbReference type="Gene3D" id="3.40.50.1820">
    <property type="entry name" value="alpha/beta hydrolase"/>
    <property type="match status" value="1"/>
</dbReference>
<dbReference type="InterPro" id="IPR029058">
    <property type="entry name" value="AB_hydrolase_fold"/>
</dbReference>
<gene>
    <name evidence="3" type="ORF">VV02_00255</name>
</gene>
<dbReference type="Pfam" id="PF20434">
    <property type="entry name" value="BD-FAE"/>
    <property type="match status" value="1"/>
</dbReference>
<dbReference type="PATRIC" id="fig|571913.6.peg.51"/>
<name>A0A0K1JP50_9MICO</name>
<proteinExistence type="predicted"/>
<dbReference type="InterPro" id="IPR050300">
    <property type="entry name" value="GDXG_lipolytic_enzyme"/>
</dbReference>
<dbReference type="STRING" id="571913.VV02_00255"/>
<accession>A0A0K1JP50</accession>
<reference evidence="3 4" key="1">
    <citation type="submission" date="2015-03" db="EMBL/GenBank/DDBJ databases">
        <title>Luteipulveratus halotolerans sp. nov., a novel actinobacterium (Dermacoccaceae) from Sarawak, Malaysia.</title>
        <authorList>
            <person name="Juboi H."/>
            <person name="Basik A."/>
            <person name="Shamsul S.S."/>
            <person name="Arnold P."/>
            <person name="Schmitt E.K."/>
            <person name="Sanglier J.-J."/>
            <person name="Yeo T."/>
        </authorList>
    </citation>
    <scope>NUCLEOTIDE SEQUENCE [LARGE SCALE GENOMIC DNA]</scope>
    <source>
        <strain evidence="3 4">MN07-A0370</strain>
    </source>
</reference>
<dbReference type="PANTHER" id="PTHR48081">
    <property type="entry name" value="AB HYDROLASE SUPERFAMILY PROTEIN C4A8.06C"/>
    <property type="match status" value="1"/>
</dbReference>
<feature type="domain" description="BD-FAE-like" evidence="2">
    <location>
        <begin position="34"/>
        <end position="237"/>
    </location>
</feature>
<evidence type="ECO:0000313" key="3">
    <source>
        <dbReference type="EMBL" id="AKU18497.1"/>
    </source>
</evidence>
<dbReference type="PANTHER" id="PTHR48081:SF13">
    <property type="entry name" value="ALPHA_BETA HYDROLASE"/>
    <property type="match status" value="1"/>
</dbReference>
<organism evidence="3 4">
    <name type="scientific">Luteipulveratus mongoliensis</name>
    <dbReference type="NCBI Taxonomy" id="571913"/>
    <lineage>
        <taxon>Bacteria</taxon>
        <taxon>Bacillati</taxon>
        <taxon>Actinomycetota</taxon>
        <taxon>Actinomycetes</taxon>
        <taxon>Micrococcales</taxon>
        <taxon>Dermacoccaceae</taxon>
        <taxon>Luteipulveratus</taxon>
    </lineage>
</organism>
<dbReference type="InterPro" id="IPR049492">
    <property type="entry name" value="BD-FAE-like_dom"/>
</dbReference>
<dbReference type="AlphaFoldDB" id="A0A0K1JP50"/>